<reference evidence="3" key="1">
    <citation type="journal article" date="2011" name="Proc. Natl. Acad. Sci. U.S.A.">
        <title>Obligate biotrophy features unraveled by the genomic analysis of rust fungi.</title>
        <authorList>
            <person name="Duplessis S."/>
            <person name="Cuomo C.A."/>
            <person name="Lin Y.-C."/>
            <person name="Aerts A."/>
            <person name="Tisserant E."/>
            <person name="Veneault-Fourrey C."/>
            <person name="Joly D.L."/>
            <person name="Hacquard S."/>
            <person name="Amselem J."/>
            <person name="Cantarel B.L."/>
            <person name="Chiu R."/>
            <person name="Coutinho P.M."/>
            <person name="Feau N."/>
            <person name="Field M."/>
            <person name="Frey P."/>
            <person name="Gelhaye E."/>
            <person name="Goldberg J."/>
            <person name="Grabherr M.G."/>
            <person name="Kodira C.D."/>
            <person name="Kohler A."/>
            <person name="Kuees U."/>
            <person name="Lindquist E.A."/>
            <person name="Lucas S.M."/>
            <person name="Mago R."/>
            <person name="Mauceli E."/>
            <person name="Morin E."/>
            <person name="Murat C."/>
            <person name="Pangilinan J.L."/>
            <person name="Park R."/>
            <person name="Pearson M."/>
            <person name="Quesneville H."/>
            <person name="Rouhier N."/>
            <person name="Sakthikumar S."/>
            <person name="Salamov A.A."/>
            <person name="Schmutz J."/>
            <person name="Selles B."/>
            <person name="Shapiro H."/>
            <person name="Tanguay P."/>
            <person name="Tuskan G.A."/>
            <person name="Henrissat B."/>
            <person name="Van de Peer Y."/>
            <person name="Rouze P."/>
            <person name="Ellis J.G."/>
            <person name="Dodds P.N."/>
            <person name="Schein J.E."/>
            <person name="Zhong S."/>
            <person name="Hamelin R.C."/>
            <person name="Grigoriev I.V."/>
            <person name="Szabo L.J."/>
            <person name="Martin F."/>
        </authorList>
    </citation>
    <scope>NUCLEOTIDE SEQUENCE [LARGE SCALE GENOMIC DNA]</scope>
    <source>
        <strain evidence="3">98AG31 / pathotype 3-4-7</strain>
    </source>
</reference>
<organism evidence="3">
    <name type="scientific">Melampsora larici-populina (strain 98AG31 / pathotype 3-4-7)</name>
    <name type="common">Poplar leaf rust fungus</name>
    <dbReference type="NCBI Taxonomy" id="747676"/>
    <lineage>
        <taxon>Eukaryota</taxon>
        <taxon>Fungi</taxon>
        <taxon>Dikarya</taxon>
        <taxon>Basidiomycota</taxon>
        <taxon>Pucciniomycotina</taxon>
        <taxon>Pucciniomycetes</taxon>
        <taxon>Pucciniales</taxon>
        <taxon>Melampsoraceae</taxon>
        <taxon>Melampsora</taxon>
    </lineage>
</organism>
<keyword evidence="3" id="KW-1185">Reference proteome</keyword>
<evidence type="ECO:0000313" key="3">
    <source>
        <dbReference type="Proteomes" id="UP000001072"/>
    </source>
</evidence>
<dbReference type="PROSITE" id="PS51257">
    <property type="entry name" value="PROKAR_LIPOPROTEIN"/>
    <property type="match status" value="1"/>
</dbReference>
<evidence type="ECO:0000313" key="2">
    <source>
        <dbReference type="EMBL" id="EGG08481.1"/>
    </source>
</evidence>
<feature type="chain" id="PRO_5003317603" evidence="1">
    <location>
        <begin position="20"/>
        <end position="141"/>
    </location>
</feature>
<name>F4RGC9_MELLP</name>
<dbReference type="HOGENOM" id="CLU_1835580_0_0_1"/>
<dbReference type="VEuPathDB" id="FungiDB:MELLADRAFT_123916"/>
<dbReference type="InParanoid" id="F4RGC9"/>
<dbReference type="RefSeq" id="XP_007408067.1">
    <property type="nucleotide sequence ID" value="XM_007408005.1"/>
</dbReference>
<dbReference type="EMBL" id="GL883100">
    <property type="protein sequence ID" value="EGG08481.1"/>
    <property type="molecule type" value="Genomic_DNA"/>
</dbReference>
<dbReference type="GeneID" id="18926533"/>
<gene>
    <name evidence="2" type="ORF">MELLADRAFT_123916</name>
</gene>
<feature type="signal peptide" evidence="1">
    <location>
        <begin position="1"/>
        <end position="19"/>
    </location>
</feature>
<proteinExistence type="predicted"/>
<keyword evidence="1" id="KW-0732">Signal</keyword>
<dbReference type="OrthoDB" id="10365666at2759"/>
<evidence type="ECO:0000256" key="1">
    <source>
        <dbReference type="SAM" id="SignalP"/>
    </source>
</evidence>
<sequence>MLKLQTYLILAVAAMSCTAQDLTATLKCGSPPQPIDDNACKTALKQLAPYVKNNILVRDESAFQVSCAGCKLTIGTSNGGNLNVLYEKVQLGLNNLLAACPQKGASLGMSGGSTNTDPNTDTGATLTISYPTTNTDGCSII</sequence>
<accession>F4RGC9</accession>
<dbReference type="KEGG" id="mlr:MELLADRAFT_123916"/>
<dbReference type="Proteomes" id="UP000001072">
    <property type="component" value="Unassembled WGS sequence"/>
</dbReference>
<dbReference type="AlphaFoldDB" id="F4RGC9"/>
<protein>
    <submittedName>
        <fullName evidence="2">Secreted protein</fullName>
    </submittedName>
</protein>